<reference evidence="2 3" key="1">
    <citation type="submission" date="2024-09" db="EMBL/GenBank/DDBJ databases">
        <authorList>
            <person name="Sun Q."/>
            <person name="Mori K."/>
        </authorList>
    </citation>
    <scope>NUCLEOTIDE SEQUENCE [LARGE SCALE GENOMIC DNA]</scope>
    <source>
        <strain evidence="2 3">KCTC 23076</strain>
    </source>
</reference>
<dbReference type="SUPFAM" id="SSF53597">
    <property type="entry name" value="Dihydrofolate reductase-like"/>
    <property type="match status" value="1"/>
</dbReference>
<feature type="domain" description="Bacterial bifunctional deaminase-reductase C-terminal" evidence="1">
    <location>
        <begin position="3"/>
        <end position="179"/>
    </location>
</feature>
<evidence type="ECO:0000313" key="2">
    <source>
        <dbReference type="EMBL" id="MFC0681242.1"/>
    </source>
</evidence>
<accession>A0ABV6RW84</accession>
<sequence length="190" mass="21009">MRKLIVQQWVTVDNIAAEEDGGLSFVSGEPFSETDTSAFKASLMGFIDTVDTMILGANTYAQSKDYWPHAEEQGEYGQKLNTLAKFVASSKLENAPWGSFPAATVTRDPAATVRELKAQSGKDVWLWGSLTLMHSLLDAGVVDEVRMLVCPTTRGGGTRIFEDRRDLELLEATGFESGVVLLRYQIKNRR</sequence>
<dbReference type="InterPro" id="IPR050765">
    <property type="entry name" value="Riboflavin_Biosynth_HTPR"/>
</dbReference>
<dbReference type="PANTHER" id="PTHR38011:SF11">
    <property type="entry name" value="2,5-DIAMINO-6-RIBOSYLAMINO-4(3H)-PYRIMIDINONE 5'-PHOSPHATE REDUCTASE"/>
    <property type="match status" value="1"/>
</dbReference>
<dbReference type="RefSeq" id="WP_386673676.1">
    <property type="nucleotide sequence ID" value="NZ_JBHLTG010000007.1"/>
</dbReference>
<gene>
    <name evidence="2" type="ORF">ACFFGH_25715</name>
</gene>
<dbReference type="PANTHER" id="PTHR38011">
    <property type="entry name" value="DIHYDROFOLATE REDUCTASE FAMILY PROTEIN (AFU_ORTHOLOGUE AFUA_8G06820)"/>
    <property type="match status" value="1"/>
</dbReference>
<name>A0ABV6RW84_9GAMM</name>
<dbReference type="InterPro" id="IPR002734">
    <property type="entry name" value="RibDG_C"/>
</dbReference>
<protein>
    <submittedName>
        <fullName evidence="2">Dihydrofolate reductase family protein</fullName>
    </submittedName>
</protein>
<dbReference type="Pfam" id="PF01872">
    <property type="entry name" value="RibD_C"/>
    <property type="match status" value="1"/>
</dbReference>
<evidence type="ECO:0000313" key="3">
    <source>
        <dbReference type="Proteomes" id="UP001589896"/>
    </source>
</evidence>
<dbReference type="InterPro" id="IPR024072">
    <property type="entry name" value="DHFR-like_dom_sf"/>
</dbReference>
<comment type="caution">
    <text evidence="2">The sequence shown here is derived from an EMBL/GenBank/DDBJ whole genome shotgun (WGS) entry which is preliminary data.</text>
</comment>
<dbReference type="Gene3D" id="3.40.430.10">
    <property type="entry name" value="Dihydrofolate Reductase, subunit A"/>
    <property type="match status" value="1"/>
</dbReference>
<organism evidence="2 3">
    <name type="scientific">Lysobacter korlensis</name>
    <dbReference type="NCBI Taxonomy" id="553636"/>
    <lineage>
        <taxon>Bacteria</taxon>
        <taxon>Pseudomonadati</taxon>
        <taxon>Pseudomonadota</taxon>
        <taxon>Gammaproteobacteria</taxon>
        <taxon>Lysobacterales</taxon>
        <taxon>Lysobacteraceae</taxon>
        <taxon>Lysobacter</taxon>
    </lineage>
</organism>
<dbReference type="EMBL" id="JBHLTG010000007">
    <property type="protein sequence ID" value="MFC0681242.1"/>
    <property type="molecule type" value="Genomic_DNA"/>
</dbReference>
<keyword evidence="3" id="KW-1185">Reference proteome</keyword>
<dbReference type="Proteomes" id="UP001589896">
    <property type="component" value="Unassembled WGS sequence"/>
</dbReference>
<proteinExistence type="predicted"/>
<evidence type="ECO:0000259" key="1">
    <source>
        <dbReference type="Pfam" id="PF01872"/>
    </source>
</evidence>